<dbReference type="STRING" id="1484693.RS694_04230"/>
<dbReference type="Gene3D" id="3.40.190.10">
    <property type="entry name" value="Periplasmic binding protein-like II"/>
    <property type="match status" value="2"/>
</dbReference>
<name>A0A1P8K745_9BURK</name>
<keyword evidence="1" id="KW-0732">Signal</keyword>
<protein>
    <submittedName>
        <fullName evidence="2">ABC transporter substrate-binding protein</fullName>
    </submittedName>
</protein>
<keyword evidence="3" id="KW-1185">Reference proteome</keyword>
<dbReference type="Proteomes" id="UP000186110">
    <property type="component" value="Chromosome"/>
</dbReference>
<dbReference type="PIRSF" id="PIRSF029172">
    <property type="entry name" value="UCP029172_ABC_sbc_YnjB"/>
    <property type="match status" value="1"/>
</dbReference>
<feature type="chain" id="PRO_5010213609" evidence="1">
    <location>
        <begin position="24"/>
        <end position="398"/>
    </location>
</feature>
<dbReference type="PANTHER" id="PTHR42779">
    <property type="entry name" value="PROTEIN YNJB"/>
    <property type="match status" value="1"/>
</dbReference>
<proteinExistence type="predicted"/>
<sequence>MTHPTRRHVLALTGAALTAPAFAQNNAAWSQVERTARGQTVYFNAWGGAENINAYIQWAAAQVQQSHGVKVEHVKVTDTADVVKRVRNEKAAGKKDGTVDLVWINGENFLAMKREGLLFGPFAEKLPSYAYVDTQGKPTTRFDFSEPVDGMEAPWGMAQLTFMADSKRVPSPPKSLTELLAFAKANPGRVTYPRPPDFHGTTFVKQVLLDVNADRATLYKPVTPEAFAKATAPLWTALDALHPHLWRAGKQFPQNAAAVRQMMADGELLLALTFNPNDAANEIAAKRLADSVVSYQFSSGTIGNTHFLAIPVNARAAAGAQVFANFLLSPAAQARKADIAVWGDPTVLALHKLPPAERARFAAKPLPGQVDISAPAIPEPHGSWVDLLEKEWARRYGV</sequence>
<dbReference type="RefSeq" id="WP_029709484.1">
    <property type="nucleotide sequence ID" value="NZ_CP019239.1"/>
</dbReference>
<dbReference type="eggNOG" id="COG4134">
    <property type="taxonomic scope" value="Bacteria"/>
</dbReference>
<reference evidence="2 3" key="1">
    <citation type="submission" date="2017-01" db="EMBL/GenBank/DDBJ databases">
        <authorList>
            <person name="Mah S.A."/>
            <person name="Swanson W.J."/>
            <person name="Moy G.W."/>
            <person name="Vacquier V.D."/>
        </authorList>
    </citation>
    <scope>NUCLEOTIDE SEQUENCE [LARGE SCALE GENOMIC DNA]</scope>
    <source>
        <strain evidence="2 3">DSM 22694</strain>
    </source>
</reference>
<feature type="signal peptide" evidence="1">
    <location>
        <begin position="1"/>
        <end position="23"/>
    </location>
</feature>
<dbReference type="Pfam" id="PF13416">
    <property type="entry name" value="SBP_bac_8"/>
    <property type="match status" value="1"/>
</dbReference>
<dbReference type="EMBL" id="CP019239">
    <property type="protein sequence ID" value="APW41828.1"/>
    <property type="molecule type" value="Genomic_DNA"/>
</dbReference>
<evidence type="ECO:0000313" key="3">
    <source>
        <dbReference type="Proteomes" id="UP000186110"/>
    </source>
</evidence>
<dbReference type="AlphaFoldDB" id="A0A1P8K745"/>
<accession>A0A1P8K745</accession>
<dbReference type="InterPro" id="IPR006059">
    <property type="entry name" value="SBP"/>
</dbReference>
<dbReference type="KEGG" id="rsb:RS694_04230"/>
<evidence type="ECO:0000256" key="1">
    <source>
        <dbReference type="SAM" id="SignalP"/>
    </source>
</evidence>
<dbReference type="InterPro" id="IPR027020">
    <property type="entry name" value="YnjB"/>
</dbReference>
<evidence type="ECO:0000313" key="2">
    <source>
        <dbReference type="EMBL" id="APW41828.1"/>
    </source>
</evidence>
<dbReference type="PANTHER" id="PTHR42779:SF1">
    <property type="entry name" value="PROTEIN YNJB"/>
    <property type="match status" value="1"/>
</dbReference>
<dbReference type="PROSITE" id="PS51318">
    <property type="entry name" value="TAT"/>
    <property type="match status" value="1"/>
</dbReference>
<dbReference type="SUPFAM" id="SSF53850">
    <property type="entry name" value="Periplasmic binding protein-like II"/>
    <property type="match status" value="1"/>
</dbReference>
<gene>
    <name evidence="2" type="ORF">RS694_04230</name>
</gene>
<dbReference type="NCBIfam" id="NF008633">
    <property type="entry name" value="PRK11622.1"/>
    <property type="match status" value="1"/>
</dbReference>
<dbReference type="InterPro" id="IPR006311">
    <property type="entry name" value="TAT_signal"/>
</dbReference>
<organism evidence="2 3">
    <name type="scientific">Rhodoferax saidenbachensis</name>
    <dbReference type="NCBI Taxonomy" id="1484693"/>
    <lineage>
        <taxon>Bacteria</taxon>
        <taxon>Pseudomonadati</taxon>
        <taxon>Pseudomonadota</taxon>
        <taxon>Betaproteobacteria</taxon>
        <taxon>Burkholderiales</taxon>
        <taxon>Comamonadaceae</taxon>
        <taxon>Rhodoferax</taxon>
    </lineage>
</organism>